<evidence type="ECO:0000313" key="5">
    <source>
        <dbReference type="Proteomes" id="UP000812961"/>
    </source>
</evidence>
<keyword evidence="1 2" id="KW-0597">Phosphoprotein</keyword>
<protein>
    <submittedName>
        <fullName evidence="4">Response regulator</fullName>
    </submittedName>
</protein>
<feature type="modified residue" description="4-aspartylphosphate" evidence="2">
    <location>
        <position position="52"/>
    </location>
</feature>
<dbReference type="PROSITE" id="PS50110">
    <property type="entry name" value="RESPONSE_REGULATORY"/>
    <property type="match status" value="1"/>
</dbReference>
<accession>A0ABS7G6P3</accession>
<evidence type="ECO:0000313" key="4">
    <source>
        <dbReference type="EMBL" id="MBW8683333.1"/>
    </source>
</evidence>
<feature type="domain" description="Response regulatory" evidence="3">
    <location>
        <begin position="3"/>
        <end position="117"/>
    </location>
</feature>
<comment type="caution">
    <text evidence="4">The sequence shown here is derived from an EMBL/GenBank/DDBJ whole genome shotgun (WGS) entry which is preliminary data.</text>
</comment>
<reference evidence="4 5" key="1">
    <citation type="submission" date="2021-08" db="EMBL/GenBank/DDBJ databases">
        <title>The genome sequence of Chitinophaga sp. B61.</title>
        <authorList>
            <person name="Zhang X."/>
        </authorList>
    </citation>
    <scope>NUCLEOTIDE SEQUENCE [LARGE SCALE GENOMIC DNA]</scope>
    <source>
        <strain evidence="4 5">B61</strain>
    </source>
</reference>
<dbReference type="Gene3D" id="3.40.50.2300">
    <property type="match status" value="1"/>
</dbReference>
<dbReference type="InterPro" id="IPR001789">
    <property type="entry name" value="Sig_transdc_resp-reg_receiver"/>
</dbReference>
<dbReference type="InterPro" id="IPR011006">
    <property type="entry name" value="CheY-like_superfamily"/>
</dbReference>
<dbReference type="RefSeq" id="WP_220248554.1">
    <property type="nucleotide sequence ID" value="NZ_JAICCF010000001.1"/>
</dbReference>
<gene>
    <name evidence="4" type="ORF">K1Y79_03220</name>
</gene>
<dbReference type="SMART" id="SM00448">
    <property type="entry name" value="REC"/>
    <property type="match status" value="1"/>
</dbReference>
<dbReference type="PANTHER" id="PTHR44591:SF3">
    <property type="entry name" value="RESPONSE REGULATORY DOMAIN-CONTAINING PROTEIN"/>
    <property type="match status" value="1"/>
</dbReference>
<keyword evidence="5" id="KW-1185">Reference proteome</keyword>
<organism evidence="4 5">
    <name type="scientific">Chitinophaga rhizophila</name>
    <dbReference type="NCBI Taxonomy" id="2866212"/>
    <lineage>
        <taxon>Bacteria</taxon>
        <taxon>Pseudomonadati</taxon>
        <taxon>Bacteroidota</taxon>
        <taxon>Chitinophagia</taxon>
        <taxon>Chitinophagales</taxon>
        <taxon>Chitinophagaceae</taxon>
        <taxon>Chitinophaga</taxon>
    </lineage>
</organism>
<name>A0ABS7G6P3_9BACT</name>
<dbReference type="EMBL" id="JAICCF010000001">
    <property type="protein sequence ID" value="MBW8683333.1"/>
    <property type="molecule type" value="Genomic_DNA"/>
</dbReference>
<evidence type="ECO:0000256" key="1">
    <source>
        <dbReference type="ARBA" id="ARBA00022553"/>
    </source>
</evidence>
<dbReference type="Pfam" id="PF00072">
    <property type="entry name" value="Response_reg"/>
    <property type="match status" value="1"/>
</dbReference>
<proteinExistence type="predicted"/>
<dbReference type="PANTHER" id="PTHR44591">
    <property type="entry name" value="STRESS RESPONSE REGULATOR PROTEIN 1"/>
    <property type="match status" value="1"/>
</dbReference>
<evidence type="ECO:0000256" key="2">
    <source>
        <dbReference type="PROSITE-ProRule" id="PRU00169"/>
    </source>
</evidence>
<sequence length="126" mass="14145">MQKIIVLDDDDSILEAVSLVLKRRSMEVLALKDAAHIEQHLQSEKPGLLLMDIFLGRYDGRGVCRKLKNNPLFKQLPIVLFTAQTYTPESVEESGADAILNKPFSINALASIIEKLIMKTSNIHTR</sequence>
<dbReference type="Proteomes" id="UP000812961">
    <property type="component" value="Unassembled WGS sequence"/>
</dbReference>
<dbReference type="SUPFAM" id="SSF52172">
    <property type="entry name" value="CheY-like"/>
    <property type="match status" value="1"/>
</dbReference>
<evidence type="ECO:0000259" key="3">
    <source>
        <dbReference type="PROSITE" id="PS50110"/>
    </source>
</evidence>
<dbReference type="InterPro" id="IPR050595">
    <property type="entry name" value="Bact_response_regulator"/>
</dbReference>